<dbReference type="EMBL" id="QGTQ01000007">
    <property type="protein sequence ID" value="PWW03183.1"/>
    <property type="molecule type" value="Genomic_DNA"/>
</dbReference>
<dbReference type="InterPro" id="IPR051083">
    <property type="entry name" value="GrpII_Intron_Splice-Mob/Def"/>
</dbReference>
<dbReference type="AlphaFoldDB" id="A0A2V2YXX4"/>
<dbReference type="InterPro" id="IPR043502">
    <property type="entry name" value="DNA/RNA_pol_sf"/>
</dbReference>
<dbReference type="SUPFAM" id="SSF56672">
    <property type="entry name" value="DNA/RNA polymerases"/>
    <property type="match status" value="1"/>
</dbReference>
<sequence length="108" mass="11848">MIEDVLSRANMLTALARVEANKGSHGVDGMSVKSLRGHLVQNWPTIRERIRNGTCEPSPVHRVEMSKPNGGTRSLGIPTVTDRLIQQAIAQVLTPVLDPTFSEHSYGF</sequence>
<evidence type="ECO:0000313" key="3">
    <source>
        <dbReference type="Proteomes" id="UP000246635"/>
    </source>
</evidence>
<evidence type="ECO:0008006" key="4">
    <source>
        <dbReference type="Google" id="ProtNLM"/>
    </source>
</evidence>
<dbReference type="PANTHER" id="PTHR34047">
    <property type="entry name" value="NUCLEAR INTRON MATURASE 1, MITOCHONDRIAL-RELATED"/>
    <property type="match status" value="1"/>
</dbReference>
<dbReference type="Proteomes" id="UP000246635">
    <property type="component" value="Unassembled WGS sequence"/>
</dbReference>
<organism evidence="2 3">
    <name type="scientific">Paenibacillus cellulosilyticus</name>
    <dbReference type="NCBI Taxonomy" id="375489"/>
    <lineage>
        <taxon>Bacteria</taxon>
        <taxon>Bacillati</taxon>
        <taxon>Bacillota</taxon>
        <taxon>Bacilli</taxon>
        <taxon>Bacillales</taxon>
        <taxon>Paenibacillaceae</taxon>
        <taxon>Paenibacillus</taxon>
    </lineage>
</organism>
<keyword evidence="3" id="KW-1185">Reference proteome</keyword>
<reference evidence="2 3" key="1">
    <citation type="submission" date="2018-05" db="EMBL/GenBank/DDBJ databases">
        <title>Genomic Encyclopedia of Type Strains, Phase III (KMG-III): the genomes of soil and plant-associated and newly described type strains.</title>
        <authorList>
            <person name="Whitman W."/>
        </authorList>
    </citation>
    <scope>NUCLEOTIDE SEQUENCE [LARGE SCALE GENOMIC DNA]</scope>
    <source>
        <strain evidence="2 3">CECT 5696</strain>
    </source>
</reference>
<feature type="region of interest" description="Disordered" evidence="1">
    <location>
        <begin position="53"/>
        <end position="74"/>
    </location>
</feature>
<gene>
    <name evidence="2" type="ORF">DFQ01_10779</name>
</gene>
<accession>A0A2V2YXX4</accession>
<name>A0A2V2YXX4_9BACL</name>
<proteinExistence type="predicted"/>
<protein>
    <recommendedName>
        <fullName evidence="4">Reverse transcriptase (RNA-dependent DNA polymerase)</fullName>
    </recommendedName>
</protein>
<evidence type="ECO:0000313" key="2">
    <source>
        <dbReference type="EMBL" id="PWW03183.1"/>
    </source>
</evidence>
<dbReference type="PANTHER" id="PTHR34047:SF8">
    <property type="entry name" value="PROTEIN YKFC"/>
    <property type="match status" value="1"/>
</dbReference>
<comment type="caution">
    <text evidence="2">The sequence shown here is derived from an EMBL/GenBank/DDBJ whole genome shotgun (WGS) entry which is preliminary data.</text>
</comment>
<evidence type="ECO:0000256" key="1">
    <source>
        <dbReference type="SAM" id="MobiDB-lite"/>
    </source>
</evidence>